<dbReference type="STRING" id="685588.A0A067T6J8"/>
<keyword evidence="4" id="KW-1185">Reference proteome</keyword>
<evidence type="ECO:0000259" key="2">
    <source>
        <dbReference type="Pfam" id="PF24883"/>
    </source>
</evidence>
<evidence type="ECO:0000256" key="1">
    <source>
        <dbReference type="ARBA" id="ARBA00022737"/>
    </source>
</evidence>
<gene>
    <name evidence="3" type="ORF">GALMADRAFT_226170</name>
</gene>
<dbReference type="Proteomes" id="UP000027222">
    <property type="component" value="Unassembled WGS sequence"/>
</dbReference>
<protein>
    <recommendedName>
        <fullName evidence="2">Nephrocystin 3-like N-terminal domain-containing protein</fullName>
    </recommendedName>
</protein>
<keyword evidence="1" id="KW-0677">Repeat</keyword>
<organism evidence="3 4">
    <name type="scientific">Galerina marginata (strain CBS 339.88)</name>
    <dbReference type="NCBI Taxonomy" id="685588"/>
    <lineage>
        <taxon>Eukaryota</taxon>
        <taxon>Fungi</taxon>
        <taxon>Dikarya</taxon>
        <taxon>Basidiomycota</taxon>
        <taxon>Agaricomycotina</taxon>
        <taxon>Agaricomycetes</taxon>
        <taxon>Agaricomycetidae</taxon>
        <taxon>Agaricales</taxon>
        <taxon>Agaricineae</taxon>
        <taxon>Strophariaceae</taxon>
        <taxon>Galerina</taxon>
    </lineage>
</organism>
<proteinExistence type="predicted"/>
<evidence type="ECO:0000313" key="3">
    <source>
        <dbReference type="EMBL" id="KDR75534.1"/>
    </source>
</evidence>
<dbReference type="OrthoDB" id="3048642at2759"/>
<accession>A0A067T6J8</accession>
<dbReference type="HOGENOM" id="CLU_440076_0_0_1"/>
<feature type="domain" description="Nephrocystin 3-like N-terminal" evidence="2">
    <location>
        <begin position="387"/>
        <end position="457"/>
    </location>
</feature>
<dbReference type="InterPro" id="IPR056884">
    <property type="entry name" value="NPHP3-like_N"/>
</dbReference>
<dbReference type="Pfam" id="PF24883">
    <property type="entry name" value="NPHP3_N"/>
    <property type="match status" value="1"/>
</dbReference>
<dbReference type="EMBL" id="KL142380">
    <property type="protein sequence ID" value="KDR75534.1"/>
    <property type="molecule type" value="Genomic_DNA"/>
</dbReference>
<evidence type="ECO:0000313" key="4">
    <source>
        <dbReference type="Proteomes" id="UP000027222"/>
    </source>
</evidence>
<name>A0A067T6J8_GALM3</name>
<dbReference type="AlphaFoldDB" id="A0A067T6J8"/>
<dbReference type="InterPro" id="IPR027417">
    <property type="entry name" value="P-loop_NTPase"/>
</dbReference>
<reference evidence="4" key="1">
    <citation type="journal article" date="2014" name="Proc. Natl. Acad. Sci. U.S.A.">
        <title>Extensive sampling of basidiomycete genomes demonstrates inadequacy of the white-rot/brown-rot paradigm for wood decay fungi.</title>
        <authorList>
            <person name="Riley R."/>
            <person name="Salamov A.A."/>
            <person name="Brown D.W."/>
            <person name="Nagy L.G."/>
            <person name="Floudas D."/>
            <person name="Held B.W."/>
            <person name="Levasseur A."/>
            <person name="Lombard V."/>
            <person name="Morin E."/>
            <person name="Otillar R."/>
            <person name="Lindquist E.A."/>
            <person name="Sun H."/>
            <person name="LaButti K.M."/>
            <person name="Schmutz J."/>
            <person name="Jabbour D."/>
            <person name="Luo H."/>
            <person name="Baker S.E."/>
            <person name="Pisabarro A.G."/>
            <person name="Walton J.D."/>
            <person name="Blanchette R.A."/>
            <person name="Henrissat B."/>
            <person name="Martin F."/>
            <person name="Cullen D."/>
            <person name="Hibbett D.S."/>
            <person name="Grigoriev I.V."/>
        </authorList>
    </citation>
    <scope>NUCLEOTIDE SEQUENCE [LARGE SCALE GENOMIC DNA]</scope>
    <source>
        <strain evidence="4">CBS 339.88</strain>
    </source>
</reference>
<dbReference type="SUPFAM" id="SSF52540">
    <property type="entry name" value="P-loop containing nucleoside triphosphate hydrolases"/>
    <property type="match status" value="1"/>
</dbReference>
<sequence length="621" mass="69683">MSDSITETKQMLPTIDFQEQKSTRIKKILFYINSIEGLEKQNWQPIATTYVSVVRLDDDYSSPTTSMKTDSTIIWMENVHMEFGSSSKVRFEIRKGLLKSRVLGATDTFEVCRLLEMQSEVGKERDAFLKLEVKITPSTSPVSTDFKSATLSLSIRELLGENPTHAIQLFREKCRKESLEDLRRLTETMDLLRKHFNDNLVCLLDIILGTLEGLRKIISNPTTKRIDKIPAECFKALNSAFVYPASLSAVQVGKSRATDMMVMTEMFCGAMKALQCLELVLRTPSSRFHAVLDNRVTSWTVYFESCGEYFTKTKIEAPALIASSQSKRLLCPHAMTCNEFSAHKVVPMALPTADCSLAYDRPDLVRVIAEWIYTPPDNFGPYRTTNIPNVFCLSGSVGCGKTQLASRIIYWLRELGTLGGYFSFRGDTEQSPGELLDALPMTIAEQTRTVQPDTALQFTLASAQTAPYDPVVDRFEQLFVDPMKAFEEKRWTDLKDDSSRKNPVDPMVFVIDDVGSRSANSRYSDGTPEWTKEVQEEKSMLKDLIKLLTANALGQLPSYVKFLVLCRSDTGVDKALMEQNVGVVHGMGHLVQFVESTKLGGIGNAISRSSSRAPSIRFADY</sequence>